<sequence length="272" mass="30148">MSPNYPVAEIMDLTLKPTMWQNTLVPSPLESVAKPQADYCFPLKTDQYSPKASLTLRPKFRSADLLLSPRNIPSRADANLSERDGRDEITLIVDEMDGFDPDSFDREMAKLAQEGRTCPSTPLHEKLEPEFSPRQWWGDVGKRSKYDRFTDVDLHTSTSITMIDSDLNASRRGSQLLPGIMGALVSGSNTRRSSACVPVQLGRRPSGTESFAEVVRQRASVSFAPGEEAHQQGFVPPILSDRADTFIALECRFRLNKGDVGRRVLAHIALGG</sequence>
<dbReference type="Proteomes" id="UP001227268">
    <property type="component" value="Unassembled WGS sequence"/>
</dbReference>
<proteinExistence type="predicted"/>
<protein>
    <submittedName>
        <fullName evidence="1">Uncharacterized protein</fullName>
    </submittedName>
</protein>
<comment type="caution">
    <text evidence="1">The sequence shown here is derived from an EMBL/GenBank/DDBJ whole genome shotgun (WGS) entry which is preliminary data.</text>
</comment>
<name>A0ACC2VJ79_9TREE</name>
<gene>
    <name evidence="1" type="ORF">QFC21_004019</name>
</gene>
<accession>A0ACC2VJ79</accession>
<reference evidence="1" key="1">
    <citation type="submission" date="2023-04" db="EMBL/GenBank/DDBJ databases">
        <title>Draft Genome sequencing of Naganishia species isolated from polar environments using Oxford Nanopore Technology.</title>
        <authorList>
            <person name="Leo P."/>
            <person name="Venkateswaran K."/>
        </authorList>
    </citation>
    <scope>NUCLEOTIDE SEQUENCE</scope>
    <source>
        <strain evidence="1">MNA-CCFEE 5423</strain>
    </source>
</reference>
<organism evidence="1 2">
    <name type="scientific">Naganishia friedmannii</name>
    <dbReference type="NCBI Taxonomy" id="89922"/>
    <lineage>
        <taxon>Eukaryota</taxon>
        <taxon>Fungi</taxon>
        <taxon>Dikarya</taxon>
        <taxon>Basidiomycota</taxon>
        <taxon>Agaricomycotina</taxon>
        <taxon>Tremellomycetes</taxon>
        <taxon>Filobasidiales</taxon>
        <taxon>Filobasidiaceae</taxon>
        <taxon>Naganishia</taxon>
    </lineage>
</organism>
<evidence type="ECO:0000313" key="2">
    <source>
        <dbReference type="Proteomes" id="UP001227268"/>
    </source>
</evidence>
<evidence type="ECO:0000313" key="1">
    <source>
        <dbReference type="EMBL" id="KAJ9099140.1"/>
    </source>
</evidence>
<keyword evidence="2" id="KW-1185">Reference proteome</keyword>
<dbReference type="EMBL" id="JASBWT010000013">
    <property type="protein sequence ID" value="KAJ9099140.1"/>
    <property type="molecule type" value="Genomic_DNA"/>
</dbReference>